<evidence type="ECO:0000313" key="1">
    <source>
        <dbReference type="EMBL" id="RKR74551.1"/>
    </source>
</evidence>
<reference evidence="1 2" key="1">
    <citation type="submission" date="2018-10" db="EMBL/GenBank/DDBJ databases">
        <title>Sequencing the genomes of 1000 actinobacteria strains.</title>
        <authorList>
            <person name="Klenk H.-P."/>
        </authorList>
    </citation>
    <scope>NUCLEOTIDE SEQUENCE [LARGE SCALE GENOMIC DNA]</scope>
    <source>
        <strain evidence="1 2">DSM 17894</strain>
    </source>
</reference>
<keyword evidence="2" id="KW-1185">Reference proteome</keyword>
<dbReference type="AlphaFoldDB" id="A0A495IGW0"/>
<dbReference type="RefSeq" id="WP_147430115.1">
    <property type="nucleotide sequence ID" value="NZ_RBKS01000001.1"/>
</dbReference>
<dbReference type="OrthoDB" id="5517693at2"/>
<evidence type="ECO:0000313" key="2">
    <source>
        <dbReference type="Proteomes" id="UP000280008"/>
    </source>
</evidence>
<dbReference type="Proteomes" id="UP000280008">
    <property type="component" value="Unassembled WGS sequence"/>
</dbReference>
<sequence length="318" mass="35469">MREPSVEPHPSLLVRSSLDDTLVRRACLRGDLIRLVAGRYVRREHWEAFDAAARHVMFVLAAVSCLRVPVVVSHASAAAFWGLPRLGAWPARAHVIDPSVQTGSTGRFVSRHAGRLDETEVAERFGVMVTGPARTAADVALSEPRRQAVVALDHSLRDGVTTRDEIAACLERRSNGHGVKKGLTALDFADPLANRPGESLSRVVMAESHLARPTLQRTFVNPHGRDADVDFFWESRGIVGEFDGETKYRDSERWSGLPAEEVVIREKQREDWLRSLPEVRGFVRWTWRDAYARGRLARILLDVGVPLESGRLHASRAN</sequence>
<evidence type="ECO:0008006" key="3">
    <source>
        <dbReference type="Google" id="ProtNLM"/>
    </source>
</evidence>
<organism evidence="1 2">
    <name type="scientific">Frondihabitans australicus</name>
    <dbReference type="NCBI Taxonomy" id="386892"/>
    <lineage>
        <taxon>Bacteria</taxon>
        <taxon>Bacillati</taxon>
        <taxon>Actinomycetota</taxon>
        <taxon>Actinomycetes</taxon>
        <taxon>Micrococcales</taxon>
        <taxon>Microbacteriaceae</taxon>
        <taxon>Frondihabitans</taxon>
    </lineage>
</organism>
<comment type="caution">
    <text evidence="1">The sequence shown here is derived from an EMBL/GenBank/DDBJ whole genome shotgun (WGS) entry which is preliminary data.</text>
</comment>
<dbReference type="EMBL" id="RBKS01000001">
    <property type="protein sequence ID" value="RKR74551.1"/>
    <property type="molecule type" value="Genomic_DNA"/>
</dbReference>
<gene>
    <name evidence="1" type="ORF">C8E83_1670</name>
</gene>
<protein>
    <recommendedName>
        <fullName evidence="3">Transcriptional regulator, AbiEi antitoxin, Type IV TA system</fullName>
    </recommendedName>
</protein>
<accession>A0A495IGW0</accession>
<name>A0A495IGW0_9MICO</name>
<proteinExistence type="predicted"/>